<dbReference type="AlphaFoldDB" id="A0A1J5TFI4"/>
<dbReference type="EMBL" id="MLJW01000010">
    <property type="protein sequence ID" value="OIR14936.1"/>
    <property type="molecule type" value="Genomic_DNA"/>
</dbReference>
<accession>A0A1J5TFI4</accession>
<comment type="caution">
    <text evidence="1">The sequence shown here is derived from an EMBL/GenBank/DDBJ whole genome shotgun (WGS) entry which is preliminary data.</text>
</comment>
<dbReference type="SUPFAM" id="SSF56935">
    <property type="entry name" value="Porins"/>
    <property type="match status" value="1"/>
</dbReference>
<sequence>MNLNDAVEFDAQRLGGPREIRGLEASEQRVGGGRRILTRGCLLALFATVVGLTPARADSAVPLTVSVTGDYYLPNGTASVGDAGHTFGRSVSRWSPSVVLAWNFSPSFSLEVGYRHIPKVTYLKWASPAVFADTWHGPAPGTTSAAMPVIGYELENEGDSGSLGLAYRARLGSSVTLSASVFGAALWSRSTLAYPALSLPATIPGGSNSAPNSVTDASVLVGELVPYDSSSLSLRPGARIGVAYRFWTNLSVKAEYEFIDAKVVRGSYVGAGISADF</sequence>
<evidence type="ECO:0000313" key="1">
    <source>
        <dbReference type="EMBL" id="OIR14936.1"/>
    </source>
</evidence>
<name>A0A1J5TFI4_9ZZZZ</name>
<evidence type="ECO:0008006" key="2">
    <source>
        <dbReference type="Google" id="ProtNLM"/>
    </source>
</evidence>
<reference evidence="1" key="1">
    <citation type="submission" date="2016-10" db="EMBL/GenBank/DDBJ databases">
        <title>Sequence of Gallionella enrichment culture.</title>
        <authorList>
            <person name="Poehlein A."/>
            <person name="Muehling M."/>
            <person name="Daniel R."/>
        </authorList>
    </citation>
    <scope>NUCLEOTIDE SEQUENCE</scope>
</reference>
<organism evidence="1">
    <name type="scientific">mine drainage metagenome</name>
    <dbReference type="NCBI Taxonomy" id="410659"/>
    <lineage>
        <taxon>unclassified sequences</taxon>
        <taxon>metagenomes</taxon>
        <taxon>ecological metagenomes</taxon>
    </lineage>
</organism>
<dbReference type="Gene3D" id="2.40.160.20">
    <property type="match status" value="1"/>
</dbReference>
<protein>
    <recommendedName>
        <fullName evidence="2">Outer membrane protein beta-barrel domain-containing protein</fullName>
    </recommendedName>
</protein>
<proteinExistence type="predicted"/>
<gene>
    <name evidence="1" type="ORF">GALL_40520</name>
</gene>